<feature type="region of interest" description="Disordered" evidence="6">
    <location>
        <begin position="1313"/>
        <end position="1371"/>
    </location>
</feature>
<evidence type="ECO:0000256" key="4">
    <source>
        <dbReference type="ARBA" id="ARBA00022786"/>
    </source>
</evidence>
<comment type="similarity">
    <text evidence="3">Belongs to the VPRBP/DCAF1 family.</text>
</comment>
<feature type="region of interest" description="Disordered" evidence="6">
    <location>
        <begin position="302"/>
        <end position="329"/>
    </location>
</feature>
<evidence type="ECO:0000256" key="2">
    <source>
        <dbReference type="ARBA" id="ARBA00004906"/>
    </source>
</evidence>
<name>A0A7N0U836_KALFE</name>
<proteinExistence type="inferred from homology"/>
<dbReference type="GO" id="GO:0016567">
    <property type="term" value="P:protein ubiquitination"/>
    <property type="evidence" value="ECO:0007669"/>
    <property type="project" value="UniProtKB-UniPathway"/>
</dbReference>
<evidence type="ECO:0000313" key="8">
    <source>
        <dbReference type="Proteomes" id="UP000594263"/>
    </source>
</evidence>
<dbReference type="InterPro" id="IPR036322">
    <property type="entry name" value="WD40_repeat_dom_sf"/>
</dbReference>
<feature type="region of interest" description="Disordered" evidence="6">
    <location>
        <begin position="1796"/>
        <end position="1904"/>
    </location>
</feature>
<dbReference type="InterPro" id="IPR006594">
    <property type="entry name" value="LisH"/>
</dbReference>
<reference evidence="7" key="1">
    <citation type="submission" date="2021-01" db="UniProtKB">
        <authorList>
            <consortium name="EnsemblPlants"/>
        </authorList>
    </citation>
    <scope>IDENTIFICATION</scope>
</reference>
<dbReference type="InterPro" id="IPR033270">
    <property type="entry name" value="VPRBP/DCAF1"/>
</dbReference>
<dbReference type="Proteomes" id="UP000594263">
    <property type="component" value="Unplaced"/>
</dbReference>
<feature type="compositionally biased region" description="Acidic residues" evidence="6">
    <location>
        <begin position="1802"/>
        <end position="1827"/>
    </location>
</feature>
<keyword evidence="4" id="KW-0833">Ubl conjugation pathway</keyword>
<protein>
    <recommendedName>
        <fullName evidence="9">LisH domain-containing protein</fullName>
    </recommendedName>
</protein>
<feature type="compositionally biased region" description="Polar residues" evidence="6">
    <location>
        <begin position="233"/>
        <end position="252"/>
    </location>
</feature>
<feature type="compositionally biased region" description="Basic residues" evidence="6">
    <location>
        <begin position="353"/>
        <end position="366"/>
    </location>
</feature>
<dbReference type="SUPFAM" id="SSF50978">
    <property type="entry name" value="WD40 repeat-like"/>
    <property type="match status" value="1"/>
</dbReference>
<keyword evidence="8" id="KW-1185">Reference proteome</keyword>
<feature type="compositionally biased region" description="Acidic residues" evidence="6">
    <location>
        <begin position="1834"/>
        <end position="1865"/>
    </location>
</feature>
<feature type="region of interest" description="Disordered" evidence="6">
    <location>
        <begin position="233"/>
        <end position="254"/>
    </location>
</feature>
<evidence type="ECO:0000256" key="1">
    <source>
        <dbReference type="ARBA" id="ARBA00004123"/>
    </source>
</evidence>
<dbReference type="Gramene" id="Kaladp0056s0074.1.v1.1">
    <property type="protein sequence ID" value="Kaladp0056s0074.1.v1.1"/>
    <property type="gene ID" value="Kaladp0056s0074.v1.1"/>
</dbReference>
<dbReference type="GO" id="GO:0080008">
    <property type="term" value="C:Cul4-RING E3 ubiquitin ligase complex"/>
    <property type="evidence" value="ECO:0007669"/>
    <property type="project" value="TreeGrafter"/>
</dbReference>
<accession>A0A7N0U836</accession>
<keyword evidence="5" id="KW-0539">Nucleus</keyword>
<dbReference type="InterPro" id="IPR015943">
    <property type="entry name" value="WD40/YVTN_repeat-like_dom_sf"/>
</dbReference>
<dbReference type="PROSITE" id="PS50896">
    <property type="entry name" value="LISH"/>
    <property type="match status" value="1"/>
</dbReference>
<organism evidence="7 8">
    <name type="scientific">Kalanchoe fedtschenkoi</name>
    <name type="common">Lavender scallops</name>
    <name type="synonym">South American air plant</name>
    <dbReference type="NCBI Taxonomy" id="63787"/>
    <lineage>
        <taxon>Eukaryota</taxon>
        <taxon>Viridiplantae</taxon>
        <taxon>Streptophyta</taxon>
        <taxon>Embryophyta</taxon>
        <taxon>Tracheophyta</taxon>
        <taxon>Spermatophyta</taxon>
        <taxon>Magnoliopsida</taxon>
        <taxon>eudicotyledons</taxon>
        <taxon>Gunneridae</taxon>
        <taxon>Pentapetalae</taxon>
        <taxon>Saxifragales</taxon>
        <taxon>Crassulaceae</taxon>
        <taxon>Kalanchoe</taxon>
    </lineage>
</organism>
<comment type="pathway">
    <text evidence="2">Protein modification; protein ubiquitination.</text>
</comment>
<dbReference type="SMART" id="SM00667">
    <property type="entry name" value="LisH"/>
    <property type="match status" value="1"/>
</dbReference>
<dbReference type="InterPro" id="IPR016024">
    <property type="entry name" value="ARM-type_fold"/>
</dbReference>
<feature type="compositionally biased region" description="Acidic residues" evidence="6">
    <location>
        <begin position="1875"/>
        <end position="1904"/>
    </location>
</feature>
<dbReference type="Gene3D" id="2.130.10.10">
    <property type="entry name" value="YVTN repeat-like/Quinoprotein amine dehydrogenase"/>
    <property type="match status" value="1"/>
</dbReference>
<evidence type="ECO:0000256" key="5">
    <source>
        <dbReference type="ARBA" id="ARBA00023242"/>
    </source>
</evidence>
<dbReference type="PANTHER" id="PTHR13129:SF4">
    <property type="entry name" value="DDB1- AND CUL4-ASSOCIATED FACTOR 1"/>
    <property type="match status" value="1"/>
</dbReference>
<feature type="region of interest" description="Disordered" evidence="6">
    <location>
        <begin position="344"/>
        <end position="393"/>
    </location>
</feature>
<dbReference type="SUPFAM" id="SSF48371">
    <property type="entry name" value="ARM repeat"/>
    <property type="match status" value="1"/>
</dbReference>
<feature type="compositionally biased region" description="Polar residues" evidence="6">
    <location>
        <begin position="1356"/>
        <end position="1371"/>
    </location>
</feature>
<dbReference type="UniPathway" id="UPA00143"/>
<dbReference type="PANTHER" id="PTHR13129">
    <property type="entry name" value="VPRBP PROTEIN-RELATED"/>
    <property type="match status" value="1"/>
</dbReference>
<evidence type="ECO:0000256" key="6">
    <source>
        <dbReference type="SAM" id="MobiDB-lite"/>
    </source>
</evidence>
<feature type="compositionally biased region" description="Polar residues" evidence="6">
    <location>
        <begin position="370"/>
        <end position="384"/>
    </location>
</feature>
<evidence type="ECO:0000256" key="3">
    <source>
        <dbReference type="ARBA" id="ARBA00008845"/>
    </source>
</evidence>
<evidence type="ECO:0008006" key="9">
    <source>
        <dbReference type="Google" id="ProtNLM"/>
    </source>
</evidence>
<dbReference type="EnsemblPlants" id="Kaladp0056s0074.1.v1.1">
    <property type="protein sequence ID" value="Kaladp0056s0074.1.v1.1"/>
    <property type="gene ID" value="Kaladp0056s0074.v1.1"/>
</dbReference>
<dbReference type="GO" id="GO:0005634">
    <property type="term" value="C:nucleus"/>
    <property type="evidence" value="ECO:0007669"/>
    <property type="project" value="UniProtKB-SubCell"/>
</dbReference>
<comment type="subcellular location">
    <subcellularLocation>
        <location evidence="1">Nucleus</location>
    </subcellularLocation>
</comment>
<evidence type="ECO:0000313" key="7">
    <source>
        <dbReference type="EnsemblPlants" id="Kaladp0056s0074.1.v1.1"/>
    </source>
</evidence>
<sequence>MDAGAEGDEAPMAEAEGDAFTVVAETGGNRHDDEAEREELLIARAQKLMDKITASSDNPDPRLLHALASIVEREEARYMEKTGYSDTHNGRASQTIGRLGDLLRDNEEFFELISSRFLSQTGYPISVQAASARLLVSCLLNWMYPHVFEEPVLAKIKGWVMDDNDRVSGETSNVKHDIDKKMPSDSEMLKTYSVGLMAMCLAGGGHVVEEALTCGLSTKLMRYLRTQVLGFPSSSQKDSATPFENKSSATSIKNREEGRFRSHLILDQSQLGDLCIAGEETSGARNTGIDHERSYGQIDTYWNDDEELPNDEGTHASEGVLSGESKSHGQILGVNKMKSVYFDESGRDDPLKRRTPCSRGRYKGKGRSCEGSNDNEVTLTSPVSGSRLGLGRNKDRVALQSTDPSKKLPAPGRSAFDVCVIERADADECFQGCKIGSQDISDSVKKAVSAAEAEARAANAPEEAIKAAGDAAAELVKSAAIEELRKTNDDTTAVLAAAEAAQSVIDAAKTVKMSRKLVAPNVGEGLNIEATKPNKPDIGEEVEELSIPDRDSLARVREKHSIQCLEMLGKYVEVLGPVFREKGVDVCIALLQRCSTHESLNLMLMPDLLKLICTLATHRKFAAMFVDVERGGIQKLLAVPRVDVTFFGLSSCLFTVGSLQRTMERVCALPSEIIHQVVDLGLQLLECSNDQARINAASFFNDAFVFRAVLDCFDAQNGVQKLLNLLHDPTPSEVLTLSKKQIAFHTYVALRQYYRAHLLLLVDSIRPKKGNQNTSRLTLMLRAPNKPLDISDEVIDTTVLNLLKDRKLGPAFVRAPWPAVDKFLALNGHIVMLELCMEAPQISGYLQDWRQYALGVLHIVTLVPRSRKKIIDATLSNHRDGIAVILDVANSAKHEIAQLALSVLVNLVCPPPSISIKASTVSLGLHDISLETASGLEARGRRSECNLSDQALSSLSDMSEQNGASTQSDQCCSVVVSTPCPGGLVGDRRISLGAKAGCAGLAAQLEQGYFQARKAVRANNGIKILLDILQTRDVTPPVPLSTLDCIRALACRVLLGLARDDAIAHILTKLQVGKKLSELIRDTGNQPAGSEQGRWQTELAQAAVELIAIVTNSGRASTLAATDAATPTLRRIERAAIAAATPISYDNKELLLLMHEHLLASGLSSTAATLLKESQLTPLPSLAAQPSLSNRVSAQETLKLQFQWPCGRIPNGFLSWKRNDISIHGSRSEPKSAISSSFKKKLRIVSPSLSCKSGNLQGLDVSGTLFNSEILNSSRIIPASPVSDSPRMISKSKVDAESQNKIFATSPLKRKLSELKDGNAGSSSKRLTTGDPGLQSSAGCQTSASAHRSSVFPENAGSNSQASISSDSRVNQFVDSSADNQTFDRQLAASQHGLPNESLCNSTERLTLDSIVLQYLEHQHRQCHTPIATLPPLSLFRTHVCPEPRHRLDAPSNVTARFGAREFRGRHGGVNGTYKDRQFVYSRFRPWRNCREDGGGLLSCITFLGDSSQIIVGSDSGELKIFDVNSSNLLENCAAHQTSLTRVQAHLSGDKQLVLSSTGIDIRLWDASSLSSGPIHSFDGCKAGRFSNSGYVFASLSTEPNTREILLYDVQTGNLDAKLSDESASSNKGHGFPLIHFSPLDTMVLWNGVLWDPRVSAHIHQFDRFTDYGGGGFHPARNEVIINSEVWDLRKFQLLYKIPHLDQTVINFNASGDVIYAFLRRNYEDINSAMHPRRVRHPLYSAFRTVDAVNYSEIATIPIDRCVLDLATEPTDSCIGLITMDDQELFSAARIYDVGRRKPTDDDSDPDDDAESDEDEDEEDDMDEEADILLGPELDSEVESDSDGDDNDDEEDDETYLLDGIDMDGENGVVQVVTEGEEDDMEEDGDDSEGDDSFSDEEDGGQWF</sequence>
<feature type="compositionally biased region" description="Polar residues" evidence="6">
    <location>
        <begin position="1334"/>
        <end position="1348"/>
    </location>
</feature>
<dbReference type="OMA" id="RAQHRQC"/>